<reference evidence="1 2" key="1">
    <citation type="submission" date="2020-12" db="EMBL/GenBank/DDBJ databases">
        <authorList>
            <person name="Zheng R.K."/>
            <person name="Sun C.M."/>
        </authorList>
    </citation>
    <scope>NUCLEOTIDE SEQUENCE [LARGE SCALE GENOMIC DNA]</scope>
    <source>
        <strain evidence="1 2">ZRK001</strain>
    </source>
</reference>
<organism evidence="1 2">
    <name type="scientific">Martelella lutilitoris</name>
    <dbReference type="NCBI Taxonomy" id="2583532"/>
    <lineage>
        <taxon>Bacteria</taxon>
        <taxon>Pseudomonadati</taxon>
        <taxon>Pseudomonadota</taxon>
        <taxon>Alphaproteobacteria</taxon>
        <taxon>Hyphomicrobiales</taxon>
        <taxon>Aurantimonadaceae</taxon>
        <taxon>Martelella</taxon>
    </lineage>
</organism>
<gene>
    <name evidence="1" type="ORF">JET14_03380</name>
</gene>
<evidence type="ECO:0000313" key="1">
    <source>
        <dbReference type="EMBL" id="QQM31235.1"/>
    </source>
</evidence>
<accession>A0A7T7KM06</accession>
<proteinExistence type="predicted"/>
<dbReference type="AlphaFoldDB" id="A0A7T7KM06"/>
<dbReference type="KEGG" id="mlut:JET14_03380"/>
<protein>
    <submittedName>
        <fullName evidence="1">Uncharacterized protein</fullName>
    </submittedName>
</protein>
<dbReference type="RefSeq" id="WP_200336800.1">
    <property type="nucleotide sequence ID" value="NZ_CP066786.1"/>
</dbReference>
<name>A0A7T7KM06_9HYPH</name>
<dbReference type="Proteomes" id="UP000596083">
    <property type="component" value="Chromosome"/>
</dbReference>
<sequence length="69" mass="7548">MKKQMVEFGGQPVGIVVPENGRLRFVAVKFHVHALDGGLYATMDELRAAIRDHLSRWSGDDQARVAAAG</sequence>
<evidence type="ECO:0000313" key="2">
    <source>
        <dbReference type="Proteomes" id="UP000596083"/>
    </source>
</evidence>
<dbReference type="EMBL" id="CP066786">
    <property type="protein sequence ID" value="QQM31235.1"/>
    <property type="molecule type" value="Genomic_DNA"/>
</dbReference>